<evidence type="ECO:0000313" key="1">
    <source>
        <dbReference type="EMBL" id="KAJ8035343.1"/>
    </source>
</evidence>
<protein>
    <submittedName>
        <fullName evidence="1">Double-strand break repair protein MRE11</fullName>
    </submittedName>
</protein>
<reference evidence="1" key="1">
    <citation type="submission" date="2021-10" db="EMBL/GenBank/DDBJ databases">
        <title>Tropical sea cucumber genome reveals ecological adaptation and Cuvierian tubules defense mechanism.</title>
        <authorList>
            <person name="Chen T."/>
        </authorList>
    </citation>
    <scope>NUCLEOTIDE SEQUENCE</scope>
    <source>
        <strain evidence="1">Nanhai2018</strain>
        <tissue evidence="1">Muscle</tissue>
    </source>
</reference>
<keyword evidence="2" id="KW-1185">Reference proteome</keyword>
<dbReference type="GO" id="GO:0007095">
    <property type="term" value="P:mitotic G2 DNA damage checkpoint signaling"/>
    <property type="evidence" value="ECO:0007669"/>
    <property type="project" value="TreeGrafter"/>
</dbReference>
<gene>
    <name evidence="1" type="ORF">HOLleu_22536</name>
</gene>
<dbReference type="GO" id="GO:0042138">
    <property type="term" value="P:meiotic DNA double-strand break formation"/>
    <property type="evidence" value="ECO:0007669"/>
    <property type="project" value="TreeGrafter"/>
</dbReference>
<dbReference type="Gene3D" id="3.60.21.10">
    <property type="match status" value="1"/>
</dbReference>
<dbReference type="InterPro" id="IPR029052">
    <property type="entry name" value="Metallo-depent_PP-like"/>
</dbReference>
<comment type="caution">
    <text evidence="1">The sequence shown here is derived from an EMBL/GenBank/DDBJ whole genome shotgun (WGS) entry which is preliminary data.</text>
</comment>
<dbReference type="OrthoDB" id="30417at2759"/>
<name>A0A9Q1BXS3_HOLLE</name>
<dbReference type="GO" id="GO:0097552">
    <property type="term" value="P:mitochondrial double-strand break repair via homologous recombination"/>
    <property type="evidence" value="ECO:0007669"/>
    <property type="project" value="TreeGrafter"/>
</dbReference>
<dbReference type="GO" id="GO:0006303">
    <property type="term" value="P:double-strand break repair via nonhomologous end joining"/>
    <property type="evidence" value="ECO:0007669"/>
    <property type="project" value="TreeGrafter"/>
</dbReference>
<dbReference type="GO" id="GO:0035861">
    <property type="term" value="C:site of double-strand break"/>
    <property type="evidence" value="ECO:0007669"/>
    <property type="project" value="TreeGrafter"/>
</dbReference>
<dbReference type="GO" id="GO:0000014">
    <property type="term" value="F:single-stranded DNA endodeoxyribonuclease activity"/>
    <property type="evidence" value="ECO:0007669"/>
    <property type="project" value="TreeGrafter"/>
</dbReference>
<proteinExistence type="predicted"/>
<dbReference type="GO" id="GO:0000723">
    <property type="term" value="P:telomere maintenance"/>
    <property type="evidence" value="ECO:0007669"/>
    <property type="project" value="TreeGrafter"/>
</dbReference>
<dbReference type="GO" id="GO:0030870">
    <property type="term" value="C:Mre11 complex"/>
    <property type="evidence" value="ECO:0007669"/>
    <property type="project" value="TreeGrafter"/>
</dbReference>
<dbReference type="PANTHER" id="PTHR10139:SF1">
    <property type="entry name" value="DOUBLE-STRAND BREAK REPAIR PROTEIN MRE11"/>
    <property type="match status" value="1"/>
</dbReference>
<evidence type="ECO:0000313" key="2">
    <source>
        <dbReference type="Proteomes" id="UP001152320"/>
    </source>
</evidence>
<dbReference type="SUPFAM" id="SSF56300">
    <property type="entry name" value="Metallo-dependent phosphatases"/>
    <property type="match status" value="1"/>
</dbReference>
<dbReference type="AlphaFoldDB" id="A0A9Q1BXS3"/>
<sequence>MSVTKTIRPRKLSAINIEDFLSDIRLSRQCTDPAVVVCDLVEQYNNEICLLLDKHAPSLKTVVLRPHQPWFSNDLLQAKRARRAAEMAPRAANRGEHSYIPENFLPNCINLVIWGHEHDCQLDLFKKDAKKLIIQPGSSRIFQPGSSRIIQPGSSIATSLIFGESKQK</sequence>
<organism evidence="1 2">
    <name type="scientific">Holothuria leucospilota</name>
    <name type="common">Black long sea cucumber</name>
    <name type="synonym">Mertensiothuria leucospilota</name>
    <dbReference type="NCBI Taxonomy" id="206669"/>
    <lineage>
        <taxon>Eukaryota</taxon>
        <taxon>Metazoa</taxon>
        <taxon>Echinodermata</taxon>
        <taxon>Eleutherozoa</taxon>
        <taxon>Echinozoa</taxon>
        <taxon>Holothuroidea</taxon>
        <taxon>Aspidochirotacea</taxon>
        <taxon>Aspidochirotida</taxon>
        <taxon>Holothuriidae</taxon>
        <taxon>Holothuria</taxon>
    </lineage>
</organism>
<accession>A0A9Q1BXS3</accession>
<dbReference type="GO" id="GO:0000724">
    <property type="term" value="P:double-strand break repair via homologous recombination"/>
    <property type="evidence" value="ECO:0007669"/>
    <property type="project" value="TreeGrafter"/>
</dbReference>
<dbReference type="PANTHER" id="PTHR10139">
    <property type="entry name" value="DOUBLE-STRAND BREAK REPAIR PROTEIN MRE11"/>
    <property type="match status" value="1"/>
</dbReference>
<dbReference type="EMBL" id="JAIZAY010000010">
    <property type="protein sequence ID" value="KAJ8035343.1"/>
    <property type="molecule type" value="Genomic_DNA"/>
</dbReference>
<dbReference type="Proteomes" id="UP001152320">
    <property type="component" value="Chromosome 10"/>
</dbReference>